<evidence type="ECO:0000313" key="2">
    <source>
        <dbReference type="Proteomes" id="UP000005408"/>
    </source>
</evidence>
<dbReference type="GO" id="GO:0061630">
    <property type="term" value="F:ubiquitin protein ligase activity"/>
    <property type="evidence" value="ECO:0007669"/>
    <property type="project" value="TreeGrafter"/>
</dbReference>
<reference evidence="1" key="1">
    <citation type="submission" date="2022-08" db="UniProtKB">
        <authorList>
            <consortium name="EnsemblMetazoa"/>
        </authorList>
    </citation>
    <scope>IDENTIFICATION</scope>
    <source>
        <strain evidence="1">05x7-T-G4-1.051#20</strain>
    </source>
</reference>
<dbReference type="InterPro" id="IPR050952">
    <property type="entry name" value="TRIM-NHL_E3_ligases"/>
</dbReference>
<evidence type="ECO:0000313" key="1">
    <source>
        <dbReference type="EnsemblMetazoa" id="G7529.1:cds"/>
    </source>
</evidence>
<name>A0A8W8NR17_MAGGI</name>
<proteinExistence type="predicted"/>
<dbReference type="SUPFAM" id="SSF101898">
    <property type="entry name" value="NHL repeat"/>
    <property type="match status" value="1"/>
</dbReference>
<protein>
    <recommendedName>
        <fullName evidence="3">Tripartite motif-containing protein 2</fullName>
    </recommendedName>
</protein>
<dbReference type="Proteomes" id="UP000005408">
    <property type="component" value="Unassembled WGS sequence"/>
</dbReference>
<dbReference type="Gene3D" id="2.120.10.30">
    <property type="entry name" value="TolB, C-terminal domain"/>
    <property type="match status" value="1"/>
</dbReference>
<dbReference type="EnsemblMetazoa" id="G7529.1">
    <property type="protein sequence ID" value="G7529.1:cds"/>
    <property type="gene ID" value="G7529"/>
</dbReference>
<keyword evidence="2" id="KW-1185">Reference proteome</keyword>
<dbReference type="PANTHER" id="PTHR24104:SF25">
    <property type="entry name" value="PROTEIN LIN-41"/>
    <property type="match status" value="1"/>
</dbReference>
<dbReference type="GO" id="GO:0043161">
    <property type="term" value="P:proteasome-mediated ubiquitin-dependent protein catabolic process"/>
    <property type="evidence" value="ECO:0007669"/>
    <property type="project" value="TreeGrafter"/>
</dbReference>
<evidence type="ECO:0008006" key="3">
    <source>
        <dbReference type="Google" id="ProtNLM"/>
    </source>
</evidence>
<accession>A0A8W8NR17</accession>
<dbReference type="GO" id="GO:0000209">
    <property type="term" value="P:protein polyubiquitination"/>
    <property type="evidence" value="ECO:0007669"/>
    <property type="project" value="TreeGrafter"/>
</dbReference>
<sequence length="330" mass="37492">MCGRLTRTRRAGHTFSKCSVPFICFVRSKAQQDLLILNEKQRYKLRQTMANRQAQNLYALVFKIERTIPLGRRLYTVDICCNENDEVCISAVNSDGRCKVDRVKMFSPSGLYIAIKTNNWFTDFIYGTEDSVFSQRTDDNRCYKIWPEACVQEEDPTAFGSLPKQGFSPQGLAFRKLGGFLICLWNNKVGQRSYGKVIVLDGNPNFQIFRDKNTPLYVCPTYIAENGNGDICVSDVRAVVVTDAGGMLRFRYHGLSSDIFDPYGICCDSSCNIIVADMKNNKISLIDKDGAFLYHVTYEGMNMPRALCIDEDDNMYVGEWDSDAVKVIKR</sequence>
<dbReference type="PANTHER" id="PTHR24104">
    <property type="entry name" value="E3 UBIQUITIN-PROTEIN LIGASE NHLRC1-RELATED"/>
    <property type="match status" value="1"/>
</dbReference>
<dbReference type="GO" id="GO:0008270">
    <property type="term" value="F:zinc ion binding"/>
    <property type="evidence" value="ECO:0007669"/>
    <property type="project" value="UniProtKB-KW"/>
</dbReference>
<dbReference type="InterPro" id="IPR011042">
    <property type="entry name" value="6-blade_b-propeller_TolB-like"/>
</dbReference>
<organism evidence="1 2">
    <name type="scientific">Magallana gigas</name>
    <name type="common">Pacific oyster</name>
    <name type="synonym">Crassostrea gigas</name>
    <dbReference type="NCBI Taxonomy" id="29159"/>
    <lineage>
        <taxon>Eukaryota</taxon>
        <taxon>Metazoa</taxon>
        <taxon>Spiralia</taxon>
        <taxon>Lophotrochozoa</taxon>
        <taxon>Mollusca</taxon>
        <taxon>Bivalvia</taxon>
        <taxon>Autobranchia</taxon>
        <taxon>Pteriomorphia</taxon>
        <taxon>Ostreida</taxon>
        <taxon>Ostreoidea</taxon>
        <taxon>Ostreidae</taxon>
        <taxon>Magallana</taxon>
    </lineage>
</organism>
<dbReference type="AlphaFoldDB" id="A0A8W8NR17"/>